<dbReference type="Gene3D" id="2.40.100.10">
    <property type="entry name" value="Cyclophilin-like"/>
    <property type="match status" value="1"/>
</dbReference>
<evidence type="ECO:0000256" key="1">
    <source>
        <dbReference type="ARBA" id="ARBA00002388"/>
    </source>
</evidence>
<dbReference type="PRINTS" id="PR00153">
    <property type="entry name" value="CSAPPISMRASE"/>
</dbReference>
<feature type="compositionally biased region" description="Basic and acidic residues" evidence="3">
    <location>
        <begin position="33"/>
        <end position="55"/>
    </location>
</feature>
<dbReference type="CDD" id="cd00317">
    <property type="entry name" value="cyclophilin"/>
    <property type="match status" value="1"/>
</dbReference>
<gene>
    <name evidence="6" type="ORF">KDK95_12820</name>
</gene>
<evidence type="ECO:0000259" key="5">
    <source>
        <dbReference type="PROSITE" id="PS50072"/>
    </source>
</evidence>
<protein>
    <submittedName>
        <fullName evidence="6">Peptidylprolyl isomerase</fullName>
        <ecNumber evidence="6">5.2.1.8</ecNumber>
    </submittedName>
</protein>
<proteinExistence type="predicted"/>
<dbReference type="GO" id="GO:0003755">
    <property type="term" value="F:peptidyl-prolyl cis-trans isomerase activity"/>
    <property type="evidence" value="ECO:0007669"/>
    <property type="project" value="UniProtKB-EC"/>
</dbReference>
<evidence type="ECO:0000313" key="6">
    <source>
        <dbReference type="EMBL" id="MBR7827193.1"/>
    </source>
</evidence>
<feature type="transmembrane region" description="Helical" evidence="4">
    <location>
        <begin position="82"/>
        <end position="103"/>
    </location>
</feature>
<dbReference type="PANTHER" id="PTHR45625:SF3">
    <property type="entry name" value="PEPTIDYL-PROLYL CIS-TRANS ISOMERASE B-RELATED"/>
    <property type="match status" value="1"/>
</dbReference>
<feature type="region of interest" description="Disordered" evidence="3">
    <location>
        <begin position="310"/>
        <end position="332"/>
    </location>
</feature>
<dbReference type="PROSITE" id="PS50072">
    <property type="entry name" value="CSA_PPIASE_2"/>
    <property type="match status" value="1"/>
</dbReference>
<evidence type="ECO:0000256" key="2">
    <source>
        <dbReference type="SAM" id="Coils"/>
    </source>
</evidence>
<dbReference type="AlphaFoldDB" id="A0A941EB22"/>
<keyword evidence="4" id="KW-1133">Transmembrane helix</keyword>
<evidence type="ECO:0000313" key="7">
    <source>
        <dbReference type="Proteomes" id="UP000676325"/>
    </source>
</evidence>
<sequence>MPRSPERFRTIPVHCVRGRRARTDNAGRSPWRRQREYSGNRRGDTDVASTKDRQRALERARYERVQAKIQKKRREAKRKQRIALVSSIATIAVIGGVVAGVLATSGSSSSKTTASATSSASAASSASSSSCTAASSIAAETKGYHACGSAAKSGIGVPTYTAAGAVDHTVTITTNLGDIVFTADGKDAPYTVESFVYLVDKGYYNNTKCHRLTTSGIYVLQCGDPLGTGAGTPGYAFQDENLSSLGTANSSGTVTYKAGTVAMANAGYGTNGSQFFLVYKDSPLAPSYTPWGTITKGMDILQSVAAKGSNNANGTGDGAPKESVQIEKVAIS</sequence>
<comment type="function">
    <text evidence="1">PPIases accelerate the folding of proteins. It catalyzes the cis-trans isomerization of proline imidic peptide bonds in oligopeptides.</text>
</comment>
<keyword evidence="2" id="KW-0175">Coiled coil</keyword>
<dbReference type="EC" id="5.2.1.8" evidence="6"/>
<organism evidence="6 7">
    <name type="scientific">Actinospica acidithermotolerans</name>
    <dbReference type="NCBI Taxonomy" id="2828514"/>
    <lineage>
        <taxon>Bacteria</taxon>
        <taxon>Bacillati</taxon>
        <taxon>Actinomycetota</taxon>
        <taxon>Actinomycetes</taxon>
        <taxon>Catenulisporales</taxon>
        <taxon>Actinospicaceae</taxon>
        <taxon>Actinospica</taxon>
    </lineage>
</organism>
<keyword evidence="7" id="KW-1185">Reference proteome</keyword>
<reference evidence="6" key="1">
    <citation type="submission" date="2021-04" db="EMBL/GenBank/DDBJ databases">
        <title>Genome based classification of Actinospica acidithermotolerans sp. nov., an actinobacterium isolated from an Indonesian hot spring.</title>
        <authorList>
            <person name="Kusuma A.B."/>
            <person name="Putra K.E."/>
            <person name="Nafisah S."/>
            <person name="Loh J."/>
            <person name="Nouioui I."/>
            <person name="Goodfellow M."/>
        </authorList>
    </citation>
    <scope>NUCLEOTIDE SEQUENCE</scope>
    <source>
        <strain evidence="6">MGRD01-02</strain>
    </source>
</reference>
<feature type="domain" description="PPIase cyclophilin-type" evidence="5">
    <location>
        <begin position="174"/>
        <end position="331"/>
    </location>
</feature>
<dbReference type="PANTHER" id="PTHR45625">
    <property type="entry name" value="PEPTIDYL-PROLYL CIS-TRANS ISOMERASE-RELATED"/>
    <property type="match status" value="1"/>
</dbReference>
<accession>A0A941EB22</accession>
<dbReference type="Pfam" id="PF00160">
    <property type="entry name" value="Pro_isomerase"/>
    <property type="match status" value="1"/>
</dbReference>
<name>A0A941EB22_9ACTN</name>
<dbReference type="InterPro" id="IPR029000">
    <property type="entry name" value="Cyclophilin-like_dom_sf"/>
</dbReference>
<dbReference type="InterPro" id="IPR044666">
    <property type="entry name" value="Cyclophilin_A-like"/>
</dbReference>
<keyword evidence="4" id="KW-0472">Membrane</keyword>
<keyword evidence="4" id="KW-0812">Transmembrane</keyword>
<dbReference type="InterPro" id="IPR002130">
    <property type="entry name" value="Cyclophilin-type_PPIase_dom"/>
</dbReference>
<keyword evidence="6" id="KW-0413">Isomerase</keyword>
<comment type="caution">
    <text evidence="6">The sequence shown here is derived from an EMBL/GenBank/DDBJ whole genome shotgun (WGS) entry which is preliminary data.</text>
</comment>
<evidence type="ECO:0000256" key="3">
    <source>
        <dbReference type="SAM" id="MobiDB-lite"/>
    </source>
</evidence>
<dbReference type="Proteomes" id="UP000676325">
    <property type="component" value="Unassembled WGS sequence"/>
</dbReference>
<feature type="region of interest" description="Disordered" evidence="3">
    <location>
        <begin position="18"/>
        <end position="55"/>
    </location>
</feature>
<feature type="coiled-coil region" evidence="2">
    <location>
        <begin position="55"/>
        <end position="82"/>
    </location>
</feature>
<evidence type="ECO:0000256" key="4">
    <source>
        <dbReference type="SAM" id="Phobius"/>
    </source>
</evidence>
<dbReference type="SUPFAM" id="SSF50891">
    <property type="entry name" value="Cyclophilin-like"/>
    <property type="match status" value="1"/>
</dbReference>
<dbReference type="EMBL" id="JAGSOH010000029">
    <property type="protein sequence ID" value="MBR7827193.1"/>
    <property type="molecule type" value="Genomic_DNA"/>
</dbReference>